<sequence>MTTRRPRRRVRRLRLLMWGAGLLALGLCLWVVVTAGGPFASLPAVAATLVAAHLAVLSAAPFFHRDGIDFWLCAAEDAAAVAGVDGASGASLTD</sequence>
<dbReference type="RefSeq" id="WP_167932349.1">
    <property type="nucleotide sequence ID" value="NZ_JAAVJB010000026.1"/>
</dbReference>
<keyword evidence="1" id="KW-0472">Membrane</keyword>
<keyword evidence="1" id="KW-0812">Transmembrane</keyword>
<evidence type="ECO:0000256" key="1">
    <source>
        <dbReference type="SAM" id="Phobius"/>
    </source>
</evidence>
<dbReference type="EMBL" id="JAAVJB010000026">
    <property type="protein sequence ID" value="NJP65824.1"/>
    <property type="molecule type" value="Genomic_DNA"/>
</dbReference>
<protein>
    <submittedName>
        <fullName evidence="2">Uncharacterized protein</fullName>
    </submittedName>
</protein>
<evidence type="ECO:0000313" key="3">
    <source>
        <dbReference type="Proteomes" id="UP000746503"/>
    </source>
</evidence>
<name>A0ABX1AJ03_9ACTN</name>
<evidence type="ECO:0000313" key="2">
    <source>
        <dbReference type="EMBL" id="NJP65824.1"/>
    </source>
</evidence>
<gene>
    <name evidence="2" type="ORF">HCJ92_05840</name>
</gene>
<keyword evidence="1" id="KW-1133">Transmembrane helix</keyword>
<proteinExistence type="predicted"/>
<comment type="caution">
    <text evidence="2">The sequence shown here is derived from an EMBL/GenBank/DDBJ whole genome shotgun (WGS) entry which is preliminary data.</text>
</comment>
<feature type="transmembrane region" description="Helical" evidence="1">
    <location>
        <begin position="44"/>
        <end position="63"/>
    </location>
</feature>
<organism evidence="2 3">
    <name type="scientific">Streptomyces spiramenti</name>
    <dbReference type="NCBI Taxonomy" id="2720606"/>
    <lineage>
        <taxon>Bacteria</taxon>
        <taxon>Bacillati</taxon>
        <taxon>Actinomycetota</taxon>
        <taxon>Actinomycetes</taxon>
        <taxon>Kitasatosporales</taxon>
        <taxon>Streptomycetaceae</taxon>
        <taxon>Streptomyces</taxon>
    </lineage>
</organism>
<keyword evidence="3" id="KW-1185">Reference proteome</keyword>
<accession>A0ABX1AJ03</accession>
<reference evidence="2 3" key="1">
    <citation type="submission" date="2020-03" db="EMBL/GenBank/DDBJ databases">
        <title>Draft genome of Streptomyces sp. ventii, isolated from the Axial Seamount in the Pacific Ocean, and resequencing of the two type strains Streptomyces lonarensis strain NCL 716 and Streptomyces bohaiensis strain 11A07.</title>
        <authorList>
            <person name="Loughran R.M."/>
            <person name="Pfannmuller K.M."/>
            <person name="Wasson B.J."/>
            <person name="Deadmond M.C."/>
            <person name="Paddock B.E."/>
            <person name="Koyack M.J."/>
            <person name="Gallegos D.A."/>
            <person name="Mitchell E.A."/>
            <person name="Ushijima B."/>
            <person name="Saw J.H."/>
            <person name="Mcphail K.L."/>
            <person name="Videau P."/>
        </authorList>
    </citation>
    <scope>NUCLEOTIDE SEQUENCE [LARGE SCALE GENOMIC DNA]</scope>
    <source>
        <strain evidence="3">5675061</strain>
    </source>
</reference>
<dbReference type="Proteomes" id="UP000746503">
    <property type="component" value="Unassembled WGS sequence"/>
</dbReference>